<dbReference type="InterPro" id="IPR011335">
    <property type="entry name" value="Restrct_endonuc-II-like"/>
</dbReference>
<proteinExistence type="predicted"/>
<dbReference type="EMBL" id="RYZH01000029">
    <property type="protein sequence ID" value="RUL86825.1"/>
    <property type="molecule type" value="Genomic_DNA"/>
</dbReference>
<evidence type="ECO:0000313" key="3">
    <source>
        <dbReference type="EMBL" id="RUL86825.1"/>
    </source>
</evidence>
<keyword evidence="4" id="KW-1185">Reference proteome</keyword>
<feature type="compositionally biased region" description="Basic and acidic residues" evidence="1">
    <location>
        <begin position="10"/>
        <end position="22"/>
    </location>
</feature>
<protein>
    <submittedName>
        <fullName evidence="3">DUF559 domain-containing protein</fullName>
    </submittedName>
</protein>
<evidence type="ECO:0000256" key="1">
    <source>
        <dbReference type="SAM" id="MobiDB-lite"/>
    </source>
</evidence>
<comment type="caution">
    <text evidence="3">The sequence shown here is derived from an EMBL/GenBank/DDBJ whole genome shotgun (WGS) entry which is preliminary data.</text>
</comment>
<feature type="region of interest" description="Disordered" evidence="1">
    <location>
        <begin position="1"/>
        <end position="22"/>
    </location>
</feature>
<evidence type="ECO:0000313" key="4">
    <source>
        <dbReference type="Proteomes" id="UP000280296"/>
    </source>
</evidence>
<sequence>MSDRVPPPELEPKPEQDDASRLDLHERLRASGIPTLSVLAGPPRLAAALVRRWARGRGRPVVRVDRSDRQAMALAWREGIGWGRDPVDLLADRLAPRLGRTAEGLADRLRGMTRFEREVFVRGLPDPEGPDDPIRAARVILDDGNEPRSDDPIEAIRAASALLPILPGEALPVVLVVSDRSGTEELDAEAAEAVALVEAEPRLTLCWAVAPGRLDHLLTGAAAGRVRDVVRAGVIPIASAGVEEIGRLLERSCPGASARLAGPIRRLASDGAPPTLVGRFLDAVSGPGPGAGPAGADASRSAAERFLFDRLESLPETAGLFRLNARLPIPWGSRADMEVDLSAASLGIALEIDGYFHFNDAESYRRDRRKDLALQQHGYLVLRVLADDVVPRLEDTLDTILDAVARRRAASPDPEGPTP</sequence>
<dbReference type="SUPFAM" id="SSF52980">
    <property type="entry name" value="Restriction endonuclease-like"/>
    <property type="match status" value="1"/>
</dbReference>
<evidence type="ECO:0000259" key="2">
    <source>
        <dbReference type="Pfam" id="PF04480"/>
    </source>
</evidence>
<dbReference type="Gene3D" id="3.40.960.10">
    <property type="entry name" value="VSR Endonuclease"/>
    <property type="match status" value="1"/>
</dbReference>
<reference evidence="3 4" key="1">
    <citation type="submission" date="2018-12" db="EMBL/GenBank/DDBJ databases">
        <authorList>
            <person name="Toschakov S.V."/>
        </authorList>
    </citation>
    <scope>NUCLEOTIDE SEQUENCE [LARGE SCALE GENOMIC DNA]</scope>
    <source>
        <strain evidence="3 4">GM2012</strain>
    </source>
</reference>
<dbReference type="Proteomes" id="UP000280296">
    <property type="component" value="Unassembled WGS sequence"/>
</dbReference>
<dbReference type="OrthoDB" id="282871at2"/>
<organism evidence="3 4">
    <name type="scientific">Tautonia sociabilis</name>
    <dbReference type="NCBI Taxonomy" id="2080755"/>
    <lineage>
        <taxon>Bacteria</taxon>
        <taxon>Pseudomonadati</taxon>
        <taxon>Planctomycetota</taxon>
        <taxon>Planctomycetia</taxon>
        <taxon>Isosphaerales</taxon>
        <taxon>Isosphaeraceae</taxon>
        <taxon>Tautonia</taxon>
    </lineage>
</organism>
<name>A0A432MHN6_9BACT</name>
<dbReference type="Pfam" id="PF04480">
    <property type="entry name" value="DUF559"/>
    <property type="match status" value="1"/>
</dbReference>
<feature type="domain" description="DUF559" evidence="2">
    <location>
        <begin position="339"/>
        <end position="404"/>
    </location>
</feature>
<gene>
    <name evidence="3" type="ORF">TsocGM_15145</name>
</gene>
<accession>A0A432MHN6</accession>
<dbReference type="InterPro" id="IPR007569">
    <property type="entry name" value="DUF559"/>
</dbReference>
<reference evidence="3 4" key="2">
    <citation type="submission" date="2019-01" db="EMBL/GenBank/DDBJ databases">
        <title>Tautonia sociabilis, a novel thermotolerant planctomycete of Isosphaeraceae family, isolated from a 4000 m deep subterranean habitat.</title>
        <authorList>
            <person name="Kovaleva O.L."/>
            <person name="Elcheninov A.G."/>
            <person name="Van Heerden E."/>
            <person name="Toshchakov S.V."/>
            <person name="Novikov A."/>
            <person name="Bonch-Osmolovskaya E.A."/>
            <person name="Kublanov I.V."/>
        </authorList>
    </citation>
    <scope>NUCLEOTIDE SEQUENCE [LARGE SCALE GENOMIC DNA]</scope>
    <source>
        <strain evidence="3 4">GM2012</strain>
    </source>
</reference>
<dbReference type="AlphaFoldDB" id="A0A432MHN6"/>